<dbReference type="GO" id="GO:0051539">
    <property type="term" value="F:4 iron, 4 sulfur cluster binding"/>
    <property type="evidence" value="ECO:0007669"/>
    <property type="project" value="UniProtKB-KW"/>
</dbReference>
<keyword evidence="4" id="KW-0004">4Fe-4S</keyword>
<dbReference type="InterPro" id="IPR019574">
    <property type="entry name" value="NADH_UbQ_OxRdtase_Gsu_4Fe4S-bd"/>
</dbReference>
<evidence type="ECO:0000259" key="14">
    <source>
        <dbReference type="PROSITE" id="PS51669"/>
    </source>
</evidence>
<keyword evidence="11" id="KW-0472">Membrane</keyword>
<reference evidence="16 17" key="1">
    <citation type="submission" date="2018-08" db="EMBL/GenBank/DDBJ databases">
        <title>Meiothermus terrae DSM 26712 genome sequencing project.</title>
        <authorList>
            <person name="Da Costa M.S."/>
            <person name="Albuquerque L."/>
            <person name="Raposo P."/>
            <person name="Froufe H.J.C."/>
            <person name="Barroso C.S."/>
            <person name="Egas C."/>
        </authorList>
    </citation>
    <scope>NUCLEOTIDE SEQUENCE [LARGE SCALE GENOMIC DNA]</scope>
    <source>
        <strain evidence="16 17">DSM 26712</strain>
    </source>
</reference>
<sequence length="790" mass="85170">MAKVTVNDRVVEVPNGTSAMDAIFHAGYDVPLFCAERHLSPVGACRMCLVRTGAPRKGPDGNWILDENGQPKIFWMPKLAASCITAVTDGMVIDTLSDEVKHAQSGMVELTLFNHPLDCPTCDKGGACELQDRSYEYGLVEKFYHPQPLELPMYTRYEMTRRHVDKHHSLSEFIVLDRERCIHCKRCIRYFEEVPGDEVLDFIERGVHTFINTEDDGLPSNFSGNITDICPVGALLDQTARFRARNWEYDSTQTTSMDDATGSGIIVDTRSGALERIRAAERREVNETWISDAARFGHEWVNEGRVRRPLVRREGKLVEASWEEALAAIKAGLGGVGKGEIGVYLGGNATLEEGLAAVELAEALGTPHRDFEGRTNSPATAFPAATFDELLDSSFVLVLGDPSEEAPVLHLRLSELTRGLKPAAPLNHGTPFANLNIKERMERDRNKLALFSPYPVRIAKWAGASGVHAPGAEAALLAALLGQSEALPEGVGAEAVAWTKGRLEAGGVTLVLGAAVLNDPLAAAKARALAEKHGAKVMCMTPAANARGLESLGLYPGKGGVSWTESGLKAAYWGYLPSEQQLKAAGFRVLHLTHLSPLAERYADVVLPNQTAYEKRGQTVNLEGRVLPLEPAGINNGEADGAVAALALLAEAAGLKPPVRLVRQAAKTLHDQYKLPGLGGLWSGKAASFGTPATAGPLYLRPSMWRREQLVGAVAKVVQVRLEASPETAREHGLIDGAAVEVETPRGLERATVKVVEGLPAGVMYLPALGAWSGRSVPARVLVPMEGAYD</sequence>
<evidence type="ECO:0000259" key="15">
    <source>
        <dbReference type="PROSITE" id="PS51839"/>
    </source>
</evidence>
<dbReference type="Pfam" id="PF22151">
    <property type="entry name" value="Fer4_NDSU1"/>
    <property type="match status" value="1"/>
</dbReference>
<dbReference type="Proteomes" id="UP000265715">
    <property type="component" value="Unassembled WGS sequence"/>
</dbReference>
<dbReference type="EMBL" id="QXDL01000042">
    <property type="protein sequence ID" value="RIH86810.1"/>
    <property type="molecule type" value="Genomic_DNA"/>
</dbReference>
<keyword evidence="10" id="KW-0520">NAD</keyword>
<dbReference type="PROSITE" id="PS00643">
    <property type="entry name" value="COMPLEX1_75K_3"/>
    <property type="match status" value="1"/>
</dbReference>
<dbReference type="InterPro" id="IPR009010">
    <property type="entry name" value="Asp_de-COase-like_dom_sf"/>
</dbReference>
<dbReference type="Pfam" id="PF01568">
    <property type="entry name" value="Molydop_binding"/>
    <property type="match status" value="1"/>
</dbReference>
<evidence type="ECO:0000256" key="8">
    <source>
        <dbReference type="ARBA" id="ARBA00023004"/>
    </source>
</evidence>
<dbReference type="GO" id="GO:0016020">
    <property type="term" value="C:membrane"/>
    <property type="evidence" value="ECO:0007669"/>
    <property type="project" value="UniProtKB-SubCell"/>
</dbReference>
<evidence type="ECO:0000256" key="2">
    <source>
        <dbReference type="ARBA" id="ARBA00004370"/>
    </source>
</evidence>
<dbReference type="SUPFAM" id="SSF53706">
    <property type="entry name" value="Formate dehydrogenase/DMSO reductase, domains 1-3"/>
    <property type="match status" value="1"/>
</dbReference>
<name>A0A399ETG9_9DEIN</name>
<dbReference type="PROSITE" id="PS51669">
    <property type="entry name" value="4FE4S_MOW_BIS_MGD"/>
    <property type="match status" value="1"/>
</dbReference>
<dbReference type="InterPro" id="IPR006656">
    <property type="entry name" value="Mopterin_OxRdtase"/>
</dbReference>
<keyword evidence="17" id="KW-1185">Reference proteome</keyword>
<evidence type="ECO:0000256" key="9">
    <source>
        <dbReference type="ARBA" id="ARBA00023014"/>
    </source>
</evidence>
<evidence type="ECO:0000256" key="1">
    <source>
        <dbReference type="ARBA" id="ARBA00001966"/>
    </source>
</evidence>
<keyword evidence="6" id="KW-0479">Metal-binding</keyword>
<dbReference type="InterPro" id="IPR006963">
    <property type="entry name" value="Mopterin_OxRdtase_4Fe-4S_dom"/>
</dbReference>
<evidence type="ECO:0000313" key="16">
    <source>
        <dbReference type="EMBL" id="RIH86810.1"/>
    </source>
</evidence>
<dbReference type="RefSeq" id="WP_119314507.1">
    <property type="nucleotide sequence ID" value="NZ_QXDL01000042.1"/>
</dbReference>
<dbReference type="Pfam" id="PF13510">
    <property type="entry name" value="Fer2_4"/>
    <property type="match status" value="1"/>
</dbReference>
<dbReference type="InterPro" id="IPR036010">
    <property type="entry name" value="2Fe-2S_ferredoxin-like_sf"/>
</dbReference>
<dbReference type="Gene3D" id="3.40.50.740">
    <property type="match status" value="1"/>
</dbReference>
<dbReference type="OrthoDB" id="9805142at2"/>
<dbReference type="GO" id="GO:0043546">
    <property type="term" value="F:molybdopterin cofactor binding"/>
    <property type="evidence" value="ECO:0007669"/>
    <property type="project" value="InterPro"/>
</dbReference>
<proteinExistence type="inferred from homology"/>
<evidence type="ECO:0000256" key="6">
    <source>
        <dbReference type="ARBA" id="ARBA00022723"/>
    </source>
</evidence>
<evidence type="ECO:0000259" key="13">
    <source>
        <dbReference type="PROSITE" id="PS51085"/>
    </source>
</evidence>
<evidence type="ECO:0000256" key="10">
    <source>
        <dbReference type="ARBA" id="ARBA00023027"/>
    </source>
</evidence>
<dbReference type="Gene3D" id="3.30.200.210">
    <property type="match status" value="1"/>
</dbReference>
<dbReference type="Pfam" id="PF00384">
    <property type="entry name" value="Molybdopterin"/>
    <property type="match status" value="1"/>
</dbReference>
<dbReference type="GO" id="GO:0051537">
    <property type="term" value="F:2 iron, 2 sulfur cluster binding"/>
    <property type="evidence" value="ECO:0007669"/>
    <property type="project" value="UniProtKB-KW"/>
</dbReference>
<dbReference type="FunFam" id="3.10.20.740:FF:000004">
    <property type="entry name" value="NADH-quinone oxidoreductase"/>
    <property type="match status" value="1"/>
</dbReference>
<dbReference type="SUPFAM" id="SSF54862">
    <property type="entry name" value="4Fe-4S ferredoxins"/>
    <property type="match status" value="1"/>
</dbReference>
<keyword evidence="8" id="KW-0408">Iron</keyword>
<gene>
    <name evidence="16" type="primary">nqo3</name>
    <name evidence="16" type="ORF">Mterra_01350</name>
</gene>
<dbReference type="Pfam" id="PF22117">
    <property type="entry name" value="Fer4_Nqo3"/>
    <property type="match status" value="1"/>
</dbReference>
<dbReference type="SUPFAM" id="SSF50692">
    <property type="entry name" value="ADC-like"/>
    <property type="match status" value="1"/>
</dbReference>
<dbReference type="CDD" id="cd02775">
    <property type="entry name" value="MopB_CT"/>
    <property type="match status" value="1"/>
</dbReference>
<dbReference type="EC" id="1.6.5.11" evidence="16"/>
<feature type="domain" description="2Fe-2S ferredoxin-type" evidence="13">
    <location>
        <begin position="2"/>
        <end position="99"/>
    </location>
</feature>
<dbReference type="GO" id="GO:0046872">
    <property type="term" value="F:metal ion binding"/>
    <property type="evidence" value="ECO:0007669"/>
    <property type="project" value="UniProtKB-KW"/>
</dbReference>
<dbReference type="Gene3D" id="2.40.40.20">
    <property type="match status" value="1"/>
</dbReference>
<dbReference type="Gene3D" id="3.10.20.740">
    <property type="match status" value="1"/>
</dbReference>
<keyword evidence="5" id="KW-0001">2Fe-2S</keyword>
<keyword evidence="9" id="KW-0411">Iron-sulfur</keyword>
<evidence type="ECO:0000256" key="12">
    <source>
        <dbReference type="ARBA" id="ARBA00034078"/>
    </source>
</evidence>
<comment type="subcellular location">
    <subcellularLocation>
        <location evidence="2">Membrane</location>
    </subcellularLocation>
</comment>
<dbReference type="CDD" id="cd00207">
    <property type="entry name" value="fer2"/>
    <property type="match status" value="1"/>
</dbReference>
<evidence type="ECO:0000256" key="4">
    <source>
        <dbReference type="ARBA" id="ARBA00022485"/>
    </source>
</evidence>
<protein>
    <submittedName>
        <fullName evidence="16">NADH-quinone oxidoreductase subunit 3</fullName>
        <ecNumber evidence="16">1.6.5.11</ecNumber>
    </submittedName>
</protein>
<comment type="similarity">
    <text evidence="3">Belongs to the complex I 75 kDa subunit family.</text>
</comment>
<dbReference type="PANTHER" id="PTHR43105">
    <property type="entry name" value="RESPIRATORY NITRATE REDUCTASE"/>
    <property type="match status" value="1"/>
</dbReference>
<keyword evidence="7" id="KW-1278">Translocase</keyword>
<dbReference type="InterPro" id="IPR001041">
    <property type="entry name" value="2Fe-2S_ferredoxin-type"/>
</dbReference>
<keyword evidence="16" id="KW-0560">Oxidoreductase</keyword>
<evidence type="ECO:0000256" key="11">
    <source>
        <dbReference type="ARBA" id="ARBA00023136"/>
    </source>
</evidence>
<dbReference type="InterPro" id="IPR050123">
    <property type="entry name" value="Prok_molybdopt-oxidoreductase"/>
</dbReference>
<dbReference type="AlphaFoldDB" id="A0A399ETG9"/>
<dbReference type="SMART" id="SM00929">
    <property type="entry name" value="NADH-G_4Fe-4S_3"/>
    <property type="match status" value="1"/>
</dbReference>
<dbReference type="InterPro" id="IPR006657">
    <property type="entry name" value="MoPterin_dinucl-bd_dom"/>
</dbReference>
<comment type="cofactor">
    <cofactor evidence="12">
        <name>[2Fe-2S] cluster</name>
        <dbReference type="ChEBI" id="CHEBI:190135"/>
    </cofactor>
</comment>
<dbReference type="PROSITE" id="PS00642">
    <property type="entry name" value="COMPLEX1_75K_2"/>
    <property type="match status" value="1"/>
</dbReference>
<dbReference type="InterPro" id="IPR000283">
    <property type="entry name" value="NADH_UbQ_OxRdtase_75kDa_su_CS"/>
</dbReference>
<dbReference type="Gene3D" id="3.30.70.20">
    <property type="match status" value="1"/>
</dbReference>
<dbReference type="SUPFAM" id="SSF54292">
    <property type="entry name" value="2Fe-2S ferredoxin-like"/>
    <property type="match status" value="1"/>
</dbReference>
<dbReference type="PANTHER" id="PTHR43105:SF13">
    <property type="entry name" value="NADH-UBIQUINONE OXIDOREDUCTASE 75 KDA SUBUNIT, MITOCHONDRIAL"/>
    <property type="match status" value="1"/>
</dbReference>
<accession>A0A399ETG9</accession>
<dbReference type="GO" id="GO:0042773">
    <property type="term" value="P:ATP synthesis coupled electron transport"/>
    <property type="evidence" value="ECO:0007669"/>
    <property type="project" value="InterPro"/>
</dbReference>
<dbReference type="PROSITE" id="PS51085">
    <property type="entry name" value="2FE2S_FER_2"/>
    <property type="match status" value="1"/>
</dbReference>
<evidence type="ECO:0000256" key="5">
    <source>
        <dbReference type="ARBA" id="ARBA00022714"/>
    </source>
</evidence>
<evidence type="ECO:0000256" key="3">
    <source>
        <dbReference type="ARBA" id="ARBA00005404"/>
    </source>
</evidence>
<evidence type="ECO:0000256" key="7">
    <source>
        <dbReference type="ARBA" id="ARBA00022967"/>
    </source>
</evidence>
<dbReference type="GO" id="GO:0016491">
    <property type="term" value="F:oxidoreductase activity"/>
    <property type="evidence" value="ECO:0007669"/>
    <property type="project" value="UniProtKB-KW"/>
</dbReference>
<comment type="cofactor">
    <cofactor evidence="1">
        <name>[4Fe-4S] cluster</name>
        <dbReference type="ChEBI" id="CHEBI:49883"/>
    </cofactor>
</comment>
<dbReference type="GO" id="GO:0008137">
    <property type="term" value="F:NADH dehydrogenase (ubiquinone) activity"/>
    <property type="evidence" value="ECO:0007669"/>
    <property type="project" value="InterPro"/>
</dbReference>
<dbReference type="InterPro" id="IPR054351">
    <property type="entry name" value="NADH_UbQ_OxRdtase_ferredoxin"/>
</dbReference>
<organism evidence="16 17">
    <name type="scientific">Calidithermus terrae</name>
    <dbReference type="NCBI Taxonomy" id="1408545"/>
    <lineage>
        <taxon>Bacteria</taxon>
        <taxon>Thermotogati</taxon>
        <taxon>Deinococcota</taxon>
        <taxon>Deinococci</taxon>
        <taxon>Thermales</taxon>
        <taxon>Thermaceae</taxon>
        <taxon>Calidithermus</taxon>
    </lineage>
</organism>
<evidence type="ECO:0000313" key="17">
    <source>
        <dbReference type="Proteomes" id="UP000265715"/>
    </source>
</evidence>
<feature type="domain" description="4Fe-4S His(Cys)3-ligated-type" evidence="15">
    <location>
        <begin position="99"/>
        <end position="138"/>
    </location>
</feature>
<dbReference type="Pfam" id="PF10588">
    <property type="entry name" value="NADH-G_4Fe-4S_3"/>
    <property type="match status" value="1"/>
</dbReference>
<dbReference type="PROSITE" id="PS51839">
    <property type="entry name" value="4FE4S_HC3"/>
    <property type="match status" value="1"/>
</dbReference>
<comment type="caution">
    <text evidence="16">The sequence shown here is derived from an EMBL/GenBank/DDBJ whole genome shotgun (WGS) entry which is preliminary data.</text>
</comment>
<feature type="domain" description="4Fe-4S Mo/W bis-MGD-type" evidence="14">
    <location>
        <begin position="248"/>
        <end position="305"/>
    </location>
</feature>